<dbReference type="Pfam" id="PF00488">
    <property type="entry name" value="MutS_V"/>
    <property type="match status" value="1"/>
</dbReference>
<dbReference type="Proteomes" id="UP001363151">
    <property type="component" value="Unassembled WGS sequence"/>
</dbReference>
<dbReference type="InterPro" id="IPR008271">
    <property type="entry name" value="Ser/Thr_kinase_AS"/>
</dbReference>
<dbReference type="EMBL" id="JBBJCI010000230">
    <property type="protein sequence ID" value="KAK7238332.1"/>
    <property type="molecule type" value="Genomic_DNA"/>
</dbReference>
<dbReference type="InterPro" id="IPR007696">
    <property type="entry name" value="DNA_mismatch_repair_MutS_core"/>
</dbReference>
<dbReference type="InterPro" id="IPR011009">
    <property type="entry name" value="Kinase-like_dom_sf"/>
</dbReference>
<evidence type="ECO:0000259" key="5">
    <source>
        <dbReference type="PROSITE" id="PS50011"/>
    </source>
</evidence>
<keyword evidence="3" id="KW-0238">DNA-binding</keyword>
<dbReference type="Gene3D" id="3.40.50.300">
    <property type="entry name" value="P-loop containing nucleotide triphosphate hydrolases"/>
    <property type="match status" value="1"/>
</dbReference>
<sequence length="1126" mass="119234">MRRVALMAAYSDPIELAAAYNELVERHDYLEDELQKRIADVRVLKNKYSTLQEESAALLWGRLAGAPGDLAALPPLDAAAIQTPAKLYLVLEHGGEDLYALVTRLGGEGAAALEKARRVRSRRSRSRSAPLERMGVVHHDVKAENVLVGEDVRGLCGDRQGHGPGARAFYDRARRRGVFCGSRGFYPPEMALRAGGYDPFRADVWSVGCVAAELLLGRVVLLRLPCYGSDRDADVFRARLQRAVNALPATLRQASASPDAPLRARRRRRPAGAARDAADLRALPWLAASRAVVDDAEAASLASACAAVADARGPSWSRPPRRAPPAPPNSPRLPSTTTSISSSVGKTAHVVAMSDDTTVLALCVSALDESRGSYKVGCVLSKPCVANAPAGDDDESPVRSSLHVYSFDDSQFLLSLDALLVREKPGLVVIDKAHAKVEGLLAQHGVEHALQDLAKAGWPRSARDVAEQTTKCLRFACGDAGVARHEACLAPPLAARAAALLLEHRGLREERAADAGACELWPGALGSHMRLDSAAAEAVNLVPGSDGGNDGLGAGSLLEVLGGPCKTKAGYALVEAWLRQPSLDLGEITRRHDVVEVLRDEGEARDGLRVALGGAAKGRTGRVPDLGAFAAKLRSGKATLLDLHKLHVLASRVLPEVVDALAAVPCDAANALAAELLPALKKAQRDLRGYCDMADATLDLEFLPEVLLKASVDEELVEHATAMREARGAIDDAHEAVNRAVDDCDAVGARGYKAGGERAKWPVKLDKDAARGRVFRCVRRYDEKSLKQVRTGKDGLEILSYLKNGVYFTTEALVKACGAYQAAKGDYEQSQRALTAELVKTAATYAPVFARCGGALARLDALTAFATAAAFAPGGAYCRPALAAGDGAPLELKGARHPVVEHRDGVTFIANDYALGGDAGSLVLVTGPNMGGKSTYIRGLAALAVMAQAGSLVPCEAAALPLFDSVLARVGAGDSLTKGVSTFMAEMLEASQILHVATPRSLVIIDELGRGTSTYDGFGLAWAISEHILLESKAKCLFATHFHELTQLADDHPGRARNRHVSAHVDDDTGKITFLYEVRDGPCLESFGIKVAELAGFPDATLAVAKRKAADLEAPGGKQAKVAVSP</sequence>
<evidence type="ECO:0000313" key="6">
    <source>
        <dbReference type="EMBL" id="KAK7238332.1"/>
    </source>
</evidence>
<dbReference type="InterPro" id="IPR027417">
    <property type="entry name" value="P-loop_NTPase"/>
</dbReference>
<keyword evidence="1" id="KW-0547">Nucleotide-binding</keyword>
<feature type="region of interest" description="Disordered" evidence="4">
    <location>
        <begin position="255"/>
        <end position="275"/>
    </location>
</feature>
<dbReference type="PROSITE" id="PS50011">
    <property type="entry name" value="PROTEIN_KINASE_DOM"/>
    <property type="match status" value="1"/>
</dbReference>
<dbReference type="SMART" id="SM00534">
    <property type="entry name" value="MUTSac"/>
    <property type="match status" value="1"/>
</dbReference>
<dbReference type="Pfam" id="PF00069">
    <property type="entry name" value="Pkinase"/>
    <property type="match status" value="1"/>
</dbReference>
<dbReference type="InterPro" id="IPR000719">
    <property type="entry name" value="Prot_kinase_dom"/>
</dbReference>
<gene>
    <name evidence="6" type="primary">MSH2</name>
    <name evidence="6" type="ORF">SO694_00023133</name>
</gene>
<comment type="caution">
    <text evidence="6">The sequence shown here is derived from an EMBL/GenBank/DDBJ whole genome shotgun (WGS) entry which is preliminary data.</text>
</comment>
<feature type="domain" description="Protein kinase" evidence="5">
    <location>
        <begin position="1"/>
        <end position="286"/>
    </location>
</feature>
<dbReference type="InterPro" id="IPR045076">
    <property type="entry name" value="MutS"/>
</dbReference>
<dbReference type="Gene3D" id="1.10.1420.10">
    <property type="match status" value="2"/>
</dbReference>
<dbReference type="InterPro" id="IPR000432">
    <property type="entry name" value="DNA_mismatch_repair_MutS_C"/>
</dbReference>
<dbReference type="SUPFAM" id="SSF52540">
    <property type="entry name" value="P-loop containing nucleoside triphosphate hydrolases"/>
    <property type="match status" value="1"/>
</dbReference>
<keyword evidence="7" id="KW-1185">Reference proteome</keyword>
<feature type="region of interest" description="Disordered" evidence="4">
    <location>
        <begin position="312"/>
        <end position="341"/>
    </location>
</feature>
<dbReference type="Gene3D" id="1.10.510.10">
    <property type="entry name" value="Transferase(Phosphotransferase) domain 1"/>
    <property type="match status" value="1"/>
</dbReference>
<evidence type="ECO:0000256" key="4">
    <source>
        <dbReference type="SAM" id="MobiDB-lite"/>
    </source>
</evidence>
<dbReference type="PANTHER" id="PTHR11361">
    <property type="entry name" value="DNA MISMATCH REPAIR PROTEIN MUTS FAMILY MEMBER"/>
    <property type="match status" value="1"/>
</dbReference>
<keyword evidence="2" id="KW-0067">ATP-binding</keyword>
<feature type="compositionally biased region" description="Pro residues" evidence="4">
    <location>
        <begin position="322"/>
        <end position="331"/>
    </location>
</feature>
<evidence type="ECO:0000256" key="2">
    <source>
        <dbReference type="ARBA" id="ARBA00022840"/>
    </source>
</evidence>
<dbReference type="SUPFAM" id="SSF56112">
    <property type="entry name" value="Protein kinase-like (PK-like)"/>
    <property type="match status" value="1"/>
</dbReference>
<evidence type="ECO:0000313" key="7">
    <source>
        <dbReference type="Proteomes" id="UP001363151"/>
    </source>
</evidence>
<reference evidence="6 7" key="1">
    <citation type="submission" date="2024-03" db="EMBL/GenBank/DDBJ databases">
        <title>Aureococcus anophagefferens CCMP1851 and Kratosvirus quantuckense: Draft genome of a second virus-susceptible host strain in the model system.</title>
        <authorList>
            <person name="Chase E."/>
            <person name="Truchon A.R."/>
            <person name="Schepens W."/>
            <person name="Wilhelm S.W."/>
        </authorList>
    </citation>
    <scope>NUCLEOTIDE SEQUENCE [LARGE SCALE GENOMIC DNA]</scope>
    <source>
        <strain evidence="6 7">CCMP1851</strain>
    </source>
</reference>
<dbReference type="PROSITE" id="PS00108">
    <property type="entry name" value="PROTEIN_KINASE_ST"/>
    <property type="match status" value="1"/>
</dbReference>
<dbReference type="PANTHER" id="PTHR11361:SF35">
    <property type="entry name" value="DNA MISMATCH REPAIR PROTEIN MSH2"/>
    <property type="match status" value="1"/>
</dbReference>
<evidence type="ECO:0000256" key="3">
    <source>
        <dbReference type="ARBA" id="ARBA00023125"/>
    </source>
</evidence>
<dbReference type="Pfam" id="PF05192">
    <property type="entry name" value="MutS_III"/>
    <property type="match status" value="1"/>
</dbReference>
<dbReference type="SMART" id="SM00220">
    <property type="entry name" value="S_TKc"/>
    <property type="match status" value="1"/>
</dbReference>
<accession>A0ABR1FTE0</accession>
<dbReference type="SMART" id="SM00533">
    <property type="entry name" value="MUTSd"/>
    <property type="match status" value="1"/>
</dbReference>
<organism evidence="6 7">
    <name type="scientific">Aureococcus anophagefferens</name>
    <name type="common">Harmful bloom alga</name>
    <dbReference type="NCBI Taxonomy" id="44056"/>
    <lineage>
        <taxon>Eukaryota</taxon>
        <taxon>Sar</taxon>
        <taxon>Stramenopiles</taxon>
        <taxon>Ochrophyta</taxon>
        <taxon>Pelagophyceae</taxon>
        <taxon>Pelagomonadales</taxon>
        <taxon>Pelagomonadaceae</taxon>
        <taxon>Aureococcus</taxon>
    </lineage>
</organism>
<name>A0ABR1FTE0_AURAN</name>
<proteinExistence type="predicted"/>
<protein>
    <submittedName>
        <fullName evidence="6">DNA mismatch repair protein</fullName>
    </submittedName>
</protein>
<dbReference type="SUPFAM" id="SSF48334">
    <property type="entry name" value="DNA repair protein MutS, domain III"/>
    <property type="match status" value="1"/>
</dbReference>
<dbReference type="PROSITE" id="PS00486">
    <property type="entry name" value="DNA_MISMATCH_REPAIR_2"/>
    <property type="match status" value="1"/>
</dbReference>
<evidence type="ECO:0000256" key="1">
    <source>
        <dbReference type="ARBA" id="ARBA00022741"/>
    </source>
</evidence>
<dbReference type="InterPro" id="IPR036187">
    <property type="entry name" value="DNA_mismatch_repair_MutS_sf"/>
</dbReference>